<gene>
    <name evidence="5" type="ORF">LTR91_018440</name>
</gene>
<comment type="similarity">
    <text evidence="1">Belongs to the NAD(P)-dependent epimerase/dehydratase family.</text>
</comment>
<dbReference type="GO" id="GO:0016491">
    <property type="term" value="F:oxidoreductase activity"/>
    <property type="evidence" value="ECO:0007669"/>
    <property type="project" value="UniProtKB-KW"/>
</dbReference>
<organism evidence="5 6">
    <name type="scientific">Friedmanniomyces endolithicus</name>
    <dbReference type="NCBI Taxonomy" id="329885"/>
    <lineage>
        <taxon>Eukaryota</taxon>
        <taxon>Fungi</taxon>
        <taxon>Dikarya</taxon>
        <taxon>Ascomycota</taxon>
        <taxon>Pezizomycotina</taxon>
        <taxon>Dothideomycetes</taxon>
        <taxon>Dothideomycetidae</taxon>
        <taxon>Mycosphaerellales</taxon>
        <taxon>Teratosphaeriaceae</taxon>
        <taxon>Friedmanniomyces</taxon>
    </lineage>
</organism>
<evidence type="ECO:0000256" key="3">
    <source>
        <dbReference type="ARBA" id="ARBA00023027"/>
    </source>
</evidence>
<proteinExistence type="inferred from homology"/>
<dbReference type="SUPFAM" id="SSF51735">
    <property type="entry name" value="NAD(P)-binding Rossmann-fold domains"/>
    <property type="match status" value="1"/>
</dbReference>
<dbReference type="InterPro" id="IPR001509">
    <property type="entry name" value="Epimerase_deHydtase"/>
</dbReference>
<evidence type="ECO:0000259" key="4">
    <source>
        <dbReference type="Pfam" id="PF01370"/>
    </source>
</evidence>
<name>A0AAN6HEZ1_9PEZI</name>
<protein>
    <recommendedName>
        <fullName evidence="4">NAD-dependent epimerase/dehydratase domain-containing protein</fullName>
    </recommendedName>
</protein>
<evidence type="ECO:0000313" key="5">
    <source>
        <dbReference type="EMBL" id="KAK0964475.1"/>
    </source>
</evidence>
<feature type="domain" description="NAD-dependent epimerase/dehydratase" evidence="4">
    <location>
        <begin position="317"/>
        <end position="405"/>
    </location>
</feature>
<dbReference type="PANTHER" id="PTHR43103">
    <property type="entry name" value="NUCLEOSIDE-DIPHOSPHATE-SUGAR EPIMERASE"/>
    <property type="match status" value="1"/>
</dbReference>
<evidence type="ECO:0000313" key="6">
    <source>
        <dbReference type="Proteomes" id="UP001175353"/>
    </source>
</evidence>
<dbReference type="PANTHER" id="PTHR43103:SF5">
    <property type="entry name" value="4-EPIMERASE, PUTATIVE (AFU_ORTHOLOGUE AFUA_7G00360)-RELATED"/>
    <property type="match status" value="1"/>
</dbReference>
<sequence length="507" mass="56509">MSARSLLVAGAVSYDYLLYQMPTASAYHPHARNAEGVGEDAAHLVIRTGGADLIATLLTAAAAKHGIQVLGPKLQPPAASCLRHNASCICDLAIDDRSLGSELRYSVTRTKQIGRSPTWHSPDIDKANTPPGSTVVITGSGEAFRDLEPALDFLQRVRPRYIIHHMTRPLALGPLWDLIRNGPMTRDGVPDPEYLAVIIDADDLRAEGIAISKALSWEATAEDFVRNLGSNGRLDTLVTCPNLIVRFGAEGVIYHRGRDACDPKLFYHPRAMEGERRSDTDTHMVRLDFLQHLLLDLRLALQTQSLRIAIWLSATGYNVLEACRKLKIKNIVLASSETLIGIPFDPHPPESLPITEEHERKPESAYSLSKLVGETMAEQYARWDPEVKIVSLRFSNVMLPQEYSTFEGWQKDPKLRYWNCWGYIDARDGAQSVHLSLKSEKKGHHQYLIAAPDTCMRMSNDELVKAVFPNVKYNKTAGPNDTLLSIEKAKKELGFKPAYKWQDQVGK</sequence>
<accession>A0AAN6HEZ1</accession>
<dbReference type="InterPro" id="IPR036291">
    <property type="entry name" value="NAD(P)-bd_dom_sf"/>
</dbReference>
<dbReference type="Gene3D" id="3.40.50.720">
    <property type="entry name" value="NAD(P)-binding Rossmann-like Domain"/>
    <property type="match status" value="1"/>
</dbReference>
<dbReference type="AlphaFoldDB" id="A0AAN6HEZ1"/>
<reference evidence="5" key="1">
    <citation type="submission" date="2023-06" db="EMBL/GenBank/DDBJ databases">
        <title>Black Yeasts Isolated from many extreme environments.</title>
        <authorList>
            <person name="Coleine C."/>
            <person name="Stajich J.E."/>
            <person name="Selbmann L."/>
        </authorList>
    </citation>
    <scope>NUCLEOTIDE SEQUENCE</scope>
    <source>
        <strain evidence="5">CCFEE 5200</strain>
    </source>
</reference>
<dbReference type="Proteomes" id="UP001175353">
    <property type="component" value="Unassembled WGS sequence"/>
</dbReference>
<comment type="caution">
    <text evidence="5">The sequence shown here is derived from an EMBL/GenBank/DDBJ whole genome shotgun (WGS) entry which is preliminary data.</text>
</comment>
<dbReference type="EMBL" id="JAUJLE010000259">
    <property type="protein sequence ID" value="KAK0964475.1"/>
    <property type="molecule type" value="Genomic_DNA"/>
</dbReference>
<keyword evidence="2" id="KW-0560">Oxidoreductase</keyword>
<keyword evidence="6" id="KW-1185">Reference proteome</keyword>
<evidence type="ECO:0000256" key="2">
    <source>
        <dbReference type="ARBA" id="ARBA00023002"/>
    </source>
</evidence>
<keyword evidence="3" id="KW-0520">NAD</keyword>
<dbReference type="Pfam" id="PF01370">
    <property type="entry name" value="Epimerase"/>
    <property type="match status" value="1"/>
</dbReference>
<evidence type="ECO:0000256" key="1">
    <source>
        <dbReference type="ARBA" id="ARBA00007637"/>
    </source>
</evidence>